<evidence type="ECO:0000256" key="2">
    <source>
        <dbReference type="ARBA" id="ARBA00022679"/>
    </source>
</evidence>
<evidence type="ECO:0000313" key="3">
    <source>
        <dbReference type="EMBL" id="MET4757587.1"/>
    </source>
</evidence>
<keyword evidence="4" id="KW-1185">Reference proteome</keyword>
<dbReference type="EC" id="2.4.-.-" evidence="3"/>
<keyword evidence="2 3" id="KW-0808">Transferase</keyword>
<name>A0ABV2SII5_9GAMM</name>
<comment type="caution">
    <text evidence="3">The sequence shown here is derived from an EMBL/GenBank/DDBJ whole genome shotgun (WGS) entry which is preliminary data.</text>
</comment>
<dbReference type="InterPro" id="IPR002201">
    <property type="entry name" value="Glyco_trans_9"/>
</dbReference>
<dbReference type="PANTHER" id="PTHR30160">
    <property type="entry name" value="TETRAACYLDISACCHARIDE 4'-KINASE-RELATED"/>
    <property type="match status" value="1"/>
</dbReference>
<proteinExistence type="predicted"/>
<accession>A0ABV2SII5</accession>
<dbReference type="RefSeq" id="WP_354007732.1">
    <property type="nucleotide sequence ID" value="NZ_JBEWTA010000001.1"/>
</dbReference>
<evidence type="ECO:0000256" key="1">
    <source>
        <dbReference type="ARBA" id="ARBA00022676"/>
    </source>
</evidence>
<protein>
    <submittedName>
        <fullName evidence="3">Heptosyltransferase-3</fullName>
        <ecNumber evidence="3">2.4.-.-</ecNumber>
    </submittedName>
</protein>
<reference evidence="3 4" key="1">
    <citation type="submission" date="2024-06" db="EMBL/GenBank/DDBJ databases">
        <title>Genomic Encyclopedia of Type Strains, Phase V (KMG-V): Genome sequencing to study the core and pangenomes of soil and plant-associated prokaryotes.</title>
        <authorList>
            <person name="Whitman W."/>
        </authorList>
    </citation>
    <scope>NUCLEOTIDE SEQUENCE [LARGE SCALE GENOMIC DNA]</scope>
    <source>
        <strain evidence="3 4">NE40</strain>
    </source>
</reference>
<keyword evidence="1 3" id="KW-0328">Glycosyltransferase</keyword>
<dbReference type="Proteomes" id="UP001549366">
    <property type="component" value="Unassembled WGS sequence"/>
</dbReference>
<dbReference type="Pfam" id="PF01075">
    <property type="entry name" value="Glyco_transf_9"/>
    <property type="match status" value="1"/>
</dbReference>
<dbReference type="InterPro" id="IPR051199">
    <property type="entry name" value="LPS_LOS_Heptosyltrfase"/>
</dbReference>
<dbReference type="Gene3D" id="3.40.50.2000">
    <property type="entry name" value="Glycogen Phosphorylase B"/>
    <property type="match status" value="1"/>
</dbReference>
<sequence>MKAAIFPISTLGDGLIFTILAQGLSNSGFETTLFSSTLSELGSILKDFNTKDCDQLEKIDFFLESCDLIICDPHNAEINSLLSTKENFLKKTVWVTCTRCPEKYLEKKVHLHNFKFASGALYNKEHSGCNMVQHAVNFCKNSWNLSEIKSTPNIEILKNYKFQRNKNRVCIFPYTPEKEKTYHICGFEKIALELKKNAADPVFIGTKKQLTKFRENRNTCTIPFISFESIFELAIYIYESGFVIANDSGGGHLASLLNIPTVTIHKKNNSFKWKPGWRKSYIVTPIITLKFFGQRIWSPFIPKKKIINHVMNYNKKKPSQRNDI</sequence>
<gene>
    <name evidence="3" type="ORF">V5J35_002779</name>
</gene>
<dbReference type="EMBL" id="JBEWTB010000002">
    <property type="protein sequence ID" value="MET4757587.1"/>
    <property type="molecule type" value="Genomic_DNA"/>
</dbReference>
<dbReference type="GO" id="GO:0016757">
    <property type="term" value="F:glycosyltransferase activity"/>
    <property type="evidence" value="ECO:0007669"/>
    <property type="project" value="UniProtKB-KW"/>
</dbReference>
<dbReference type="SUPFAM" id="SSF53756">
    <property type="entry name" value="UDP-Glycosyltransferase/glycogen phosphorylase"/>
    <property type="match status" value="1"/>
</dbReference>
<evidence type="ECO:0000313" key="4">
    <source>
        <dbReference type="Proteomes" id="UP001549366"/>
    </source>
</evidence>
<organism evidence="3 4">
    <name type="scientific">Endozoicomonas lisbonensis</name>
    <dbReference type="NCBI Taxonomy" id="3120522"/>
    <lineage>
        <taxon>Bacteria</taxon>
        <taxon>Pseudomonadati</taxon>
        <taxon>Pseudomonadota</taxon>
        <taxon>Gammaproteobacteria</taxon>
        <taxon>Oceanospirillales</taxon>
        <taxon>Endozoicomonadaceae</taxon>
        <taxon>Endozoicomonas</taxon>
    </lineage>
</organism>